<evidence type="ECO:0000259" key="3">
    <source>
        <dbReference type="Pfam" id="PF05683"/>
    </source>
</evidence>
<dbReference type="InterPro" id="IPR004647">
    <property type="entry name" value="Fe-S_hydro-lyase_TtdB-typ_cat"/>
</dbReference>
<evidence type="ECO:0000313" key="5">
    <source>
        <dbReference type="Proteomes" id="UP000319756"/>
    </source>
</evidence>
<dbReference type="Pfam" id="PF05683">
    <property type="entry name" value="Fumerase_C"/>
    <property type="match status" value="1"/>
</dbReference>
<dbReference type="EMBL" id="CP035485">
    <property type="protein sequence ID" value="QDI90323.1"/>
    <property type="molecule type" value="Genomic_DNA"/>
</dbReference>
<organism evidence="4 5">
    <name type="scientific">Salicibibacter halophilus</name>
    <dbReference type="NCBI Taxonomy" id="2502791"/>
    <lineage>
        <taxon>Bacteria</taxon>
        <taxon>Bacillati</taxon>
        <taxon>Bacillota</taxon>
        <taxon>Bacilli</taxon>
        <taxon>Bacillales</taxon>
        <taxon>Bacillaceae</taxon>
        <taxon>Salicibibacter</taxon>
    </lineage>
</organism>
<keyword evidence="5" id="KW-1185">Reference proteome</keyword>
<evidence type="ECO:0000256" key="2">
    <source>
        <dbReference type="ARBA" id="ARBA00023239"/>
    </source>
</evidence>
<dbReference type="NCBIfam" id="TIGR00723">
    <property type="entry name" value="ttdB_fumA_fumB"/>
    <property type="match status" value="1"/>
</dbReference>
<dbReference type="Proteomes" id="UP000319756">
    <property type="component" value="Chromosome"/>
</dbReference>
<dbReference type="SUPFAM" id="SSF117457">
    <property type="entry name" value="FumA C-terminal domain-like"/>
    <property type="match status" value="1"/>
</dbReference>
<dbReference type="InterPro" id="IPR036660">
    <property type="entry name" value="Fe-S_hydroAse_TtdB_cat_sf"/>
</dbReference>
<comment type="similarity">
    <text evidence="1">Belongs to the class-I fumarase family.</text>
</comment>
<dbReference type="AlphaFoldDB" id="A0A514LEP2"/>
<dbReference type="NCBIfam" id="NF005310">
    <property type="entry name" value="PRK06842.1"/>
    <property type="match status" value="1"/>
</dbReference>
<dbReference type="PANTHER" id="PTHR43351">
    <property type="entry name" value="L(+)-TARTRATE DEHYDRATASE SUBUNIT BETA"/>
    <property type="match status" value="1"/>
</dbReference>
<evidence type="ECO:0000256" key="1">
    <source>
        <dbReference type="ARBA" id="ARBA00008876"/>
    </source>
</evidence>
<dbReference type="GO" id="GO:0016836">
    <property type="term" value="F:hydro-lyase activity"/>
    <property type="evidence" value="ECO:0007669"/>
    <property type="project" value="InterPro"/>
</dbReference>
<dbReference type="Gene3D" id="3.20.130.10">
    <property type="entry name" value="Fe-S hydro-lyase, tartrate dehydratase beta-type, catalytic domain"/>
    <property type="match status" value="1"/>
</dbReference>
<feature type="domain" description="Fe-S hydro-lyase tartrate dehydratase beta-type catalytic" evidence="3">
    <location>
        <begin position="9"/>
        <end position="176"/>
    </location>
</feature>
<dbReference type="PANTHER" id="PTHR43351:SF2">
    <property type="entry name" value="L(+)-TARTRATE DEHYDRATASE SUBUNIT BETA-RELATED"/>
    <property type="match status" value="1"/>
</dbReference>
<evidence type="ECO:0000313" key="4">
    <source>
        <dbReference type="EMBL" id="QDI90323.1"/>
    </source>
</evidence>
<gene>
    <name evidence="4" type="ORF">EPH95_03315</name>
</gene>
<dbReference type="OrthoDB" id="9798978at2"/>
<keyword evidence="2 4" id="KW-0456">Lyase</keyword>
<dbReference type="KEGG" id="sale:EPH95_03315"/>
<dbReference type="RefSeq" id="WP_142087325.1">
    <property type="nucleotide sequence ID" value="NZ_CP035485.1"/>
</dbReference>
<proteinExistence type="inferred from homology"/>
<protein>
    <submittedName>
        <fullName evidence="4">Fe-S-containing hydro-lyase</fullName>
    </submittedName>
</protein>
<sequence length="187" mass="20501">MVQKTVTLPLTDDKVRDLKAGDQVLLNGDVYAARDAAHKRLLARIKNNEALPIRLQGEVIYYVGPTPAKPGQIIGSAGPTTSERMDKYTPELLLLGLKGMIGKGYRSEAVKEAIQTYNAVYFAAIGGSGALLSKKIESETIVAYEDLGPEAIRRLTIKDFPVTVINDCYGNDWYEQAAAIYQKGEKH</sequence>
<accession>A0A514LEP2</accession>
<reference evidence="5" key="1">
    <citation type="submission" date="2019-01" db="EMBL/GenBank/DDBJ databases">
        <title>Genomic analysis of Salicibibacter sp. NKC3-5.</title>
        <authorList>
            <person name="Oh Y.J."/>
        </authorList>
    </citation>
    <scope>NUCLEOTIDE SEQUENCE [LARGE SCALE GENOMIC DNA]</scope>
    <source>
        <strain evidence="5">NKC3-5</strain>
    </source>
</reference>
<name>A0A514LEP2_9BACI</name>